<comment type="similarity">
    <text evidence="2">Belongs to the DDI1 family.</text>
</comment>
<evidence type="ECO:0000259" key="9">
    <source>
        <dbReference type="PROSITE" id="PS50053"/>
    </source>
</evidence>
<evidence type="ECO:0000313" key="11">
    <source>
        <dbReference type="Proteomes" id="UP000027138"/>
    </source>
</evidence>
<dbReference type="Pfam" id="PF09668">
    <property type="entry name" value="Asp_protease"/>
    <property type="match status" value="1"/>
</dbReference>
<feature type="region of interest" description="Disordered" evidence="7">
    <location>
        <begin position="319"/>
        <end position="359"/>
    </location>
</feature>
<dbReference type="CDD" id="cd05479">
    <property type="entry name" value="RP_DDI"/>
    <property type="match status" value="1"/>
</dbReference>
<evidence type="ECO:0000259" key="8">
    <source>
        <dbReference type="PROSITE" id="PS50030"/>
    </source>
</evidence>
<dbReference type="Proteomes" id="UP000027138">
    <property type="component" value="Unassembled WGS sequence"/>
</dbReference>
<dbReference type="InterPro" id="IPR000626">
    <property type="entry name" value="Ubiquitin-like_dom"/>
</dbReference>
<evidence type="ECO:0000256" key="6">
    <source>
        <dbReference type="ARBA" id="ARBA00022801"/>
    </source>
</evidence>
<dbReference type="GO" id="GO:0005737">
    <property type="term" value="C:cytoplasm"/>
    <property type="evidence" value="ECO:0007669"/>
    <property type="project" value="UniProtKB-SubCell"/>
</dbReference>
<dbReference type="CDD" id="cd01796">
    <property type="entry name" value="Ubl_Ddi1_like"/>
    <property type="match status" value="1"/>
</dbReference>
<dbReference type="InterPro" id="IPR009060">
    <property type="entry name" value="UBA-like_sf"/>
</dbReference>
<dbReference type="Pfam" id="PF00627">
    <property type="entry name" value="UBA"/>
    <property type="match status" value="1"/>
</dbReference>
<dbReference type="Gene3D" id="1.10.8.10">
    <property type="entry name" value="DNA helicase RuvA subunit, C-terminal domain"/>
    <property type="match status" value="1"/>
</dbReference>
<keyword evidence="5" id="KW-0064">Aspartyl protease</keyword>
<evidence type="ECO:0008006" key="12">
    <source>
        <dbReference type="Google" id="ProtNLM"/>
    </source>
</evidence>
<dbReference type="STRING" id="180498.A0A067KC81"/>
<keyword evidence="4" id="KW-0645">Protease</keyword>
<protein>
    <recommendedName>
        <fullName evidence="12">DNA damage-inducible protein 1</fullName>
    </recommendedName>
</protein>
<evidence type="ECO:0000256" key="1">
    <source>
        <dbReference type="ARBA" id="ARBA00004496"/>
    </source>
</evidence>
<dbReference type="InterPro" id="IPR015940">
    <property type="entry name" value="UBA"/>
</dbReference>
<name>A0A067KC81_JATCU</name>
<dbReference type="InterPro" id="IPR019103">
    <property type="entry name" value="Peptidase_aspartic_DDI1-type"/>
</dbReference>
<feature type="domain" description="Ubiquitin-like" evidence="9">
    <location>
        <begin position="1"/>
        <end position="65"/>
    </location>
</feature>
<evidence type="ECO:0000256" key="7">
    <source>
        <dbReference type="SAM" id="MobiDB-lite"/>
    </source>
</evidence>
<sequence>MTADEQIISLDVDPHESVENVKALLEVETQVPLQRQQLLHNGREMRNNKKLSALGVKDEDLVMMVSGAAHSAPANDLSFNPDGSAVNPKAFQQHIRGDSNLMAQLFQTDPELAQILLGNDLNRLQDLLQQRHRQRSELQRQQEEEFALLDADPFDVEAQKKIEAAIRQKGIDENWAAALEYNPEAFARVVMLYVDMEVNGVPLKAFVDSGAQSTIISKSCAERCGLLRLLDQRYKGIARGVGQSEILGRIHVAPIKIGNIFYPCSFLVLDSPNMEFLFGLDMLRKHQCSIDLKENVLRVGGGEVSVPFLQEKDLPSHFLDEESHSKEASSSGNAVRSEKMDTRSNVPAGGQSSGVAHSDVTKRPDFEAKVAKLVELGFGRDAVIQALKLFDGNEEQAAGFLFG</sequence>
<dbReference type="SMART" id="SM00165">
    <property type="entry name" value="UBA"/>
    <property type="match status" value="1"/>
</dbReference>
<evidence type="ECO:0000256" key="5">
    <source>
        <dbReference type="ARBA" id="ARBA00022750"/>
    </source>
</evidence>
<dbReference type="AlphaFoldDB" id="A0A067KC81"/>
<keyword evidence="6" id="KW-0378">Hydrolase</keyword>
<comment type="subcellular location">
    <subcellularLocation>
        <location evidence="1">Cytoplasm</location>
    </subcellularLocation>
</comment>
<dbReference type="InterPro" id="IPR021109">
    <property type="entry name" value="Peptidase_aspartic_dom_sf"/>
</dbReference>
<dbReference type="InterPro" id="IPR029071">
    <property type="entry name" value="Ubiquitin-like_domsf"/>
</dbReference>
<keyword evidence="11" id="KW-1185">Reference proteome</keyword>
<dbReference type="PANTHER" id="PTHR12917:SF1">
    <property type="entry name" value="AT13091P"/>
    <property type="match status" value="1"/>
</dbReference>
<dbReference type="PROSITE" id="PS50030">
    <property type="entry name" value="UBA"/>
    <property type="match status" value="1"/>
</dbReference>
<accession>A0A067KC81</accession>
<evidence type="ECO:0000256" key="2">
    <source>
        <dbReference type="ARBA" id="ARBA00009136"/>
    </source>
</evidence>
<dbReference type="InterPro" id="IPR033882">
    <property type="entry name" value="DDI1_N"/>
</dbReference>
<dbReference type="Gene3D" id="2.40.70.10">
    <property type="entry name" value="Acid Proteases"/>
    <property type="match status" value="1"/>
</dbReference>
<dbReference type="GO" id="GO:0006508">
    <property type="term" value="P:proteolysis"/>
    <property type="evidence" value="ECO:0007669"/>
    <property type="project" value="UniProtKB-KW"/>
</dbReference>
<evidence type="ECO:0000256" key="3">
    <source>
        <dbReference type="ARBA" id="ARBA00022490"/>
    </source>
</evidence>
<dbReference type="EMBL" id="KK914578">
    <property type="protein sequence ID" value="KDP32633.1"/>
    <property type="molecule type" value="Genomic_DNA"/>
</dbReference>
<dbReference type="Pfam" id="PF00240">
    <property type="entry name" value="ubiquitin"/>
    <property type="match status" value="1"/>
</dbReference>
<dbReference type="GO" id="GO:0004190">
    <property type="term" value="F:aspartic-type endopeptidase activity"/>
    <property type="evidence" value="ECO:0007669"/>
    <property type="project" value="UniProtKB-KW"/>
</dbReference>
<keyword evidence="3" id="KW-0963">Cytoplasm</keyword>
<proteinExistence type="inferred from homology"/>
<dbReference type="PANTHER" id="PTHR12917">
    <property type="entry name" value="ASPARTYL PROTEASE DDI-RELATED"/>
    <property type="match status" value="1"/>
</dbReference>
<evidence type="ECO:0000256" key="4">
    <source>
        <dbReference type="ARBA" id="ARBA00022670"/>
    </source>
</evidence>
<dbReference type="Gene3D" id="3.10.20.90">
    <property type="entry name" value="Phosphatidylinositol 3-kinase Catalytic Subunit, Chain A, domain 1"/>
    <property type="match status" value="1"/>
</dbReference>
<feature type="domain" description="UBA" evidence="8">
    <location>
        <begin position="363"/>
        <end position="403"/>
    </location>
</feature>
<dbReference type="SUPFAM" id="SSF46934">
    <property type="entry name" value="UBA-like"/>
    <property type="match status" value="1"/>
</dbReference>
<dbReference type="PROSITE" id="PS50053">
    <property type="entry name" value="UBIQUITIN_2"/>
    <property type="match status" value="1"/>
</dbReference>
<dbReference type="FunFam" id="2.40.70.10:FF:000005">
    <property type="entry name" value="DNA damage inducible 1 homolog 2"/>
    <property type="match status" value="1"/>
</dbReference>
<dbReference type="SMART" id="SM00213">
    <property type="entry name" value="UBQ"/>
    <property type="match status" value="1"/>
</dbReference>
<evidence type="ECO:0000313" key="10">
    <source>
        <dbReference type="EMBL" id="KDP32633.1"/>
    </source>
</evidence>
<dbReference type="GO" id="GO:0031593">
    <property type="term" value="F:polyubiquitin modification-dependent protein binding"/>
    <property type="evidence" value="ECO:0007669"/>
    <property type="project" value="UniProtKB-ARBA"/>
</dbReference>
<dbReference type="SUPFAM" id="SSF50630">
    <property type="entry name" value="Acid proteases"/>
    <property type="match status" value="1"/>
</dbReference>
<dbReference type="OrthoDB" id="1047367at2759"/>
<reference evidence="10 11" key="1">
    <citation type="journal article" date="2014" name="PLoS ONE">
        <title>Global Analysis of Gene Expression Profiles in Physic Nut (Jatropha curcas L.) Seedlings Exposed to Salt Stress.</title>
        <authorList>
            <person name="Zhang L."/>
            <person name="Zhang C."/>
            <person name="Wu P."/>
            <person name="Chen Y."/>
            <person name="Li M."/>
            <person name="Jiang H."/>
            <person name="Wu G."/>
        </authorList>
    </citation>
    <scope>NUCLEOTIDE SEQUENCE [LARGE SCALE GENOMIC DNA]</scope>
    <source>
        <strain evidence="11">cv. GZQX0401</strain>
        <tissue evidence="10">Young leaves</tissue>
    </source>
</reference>
<dbReference type="SUPFAM" id="SSF54236">
    <property type="entry name" value="Ubiquitin-like"/>
    <property type="match status" value="1"/>
</dbReference>
<organism evidence="10 11">
    <name type="scientific">Jatropha curcas</name>
    <name type="common">Barbados nut</name>
    <dbReference type="NCBI Taxonomy" id="180498"/>
    <lineage>
        <taxon>Eukaryota</taxon>
        <taxon>Viridiplantae</taxon>
        <taxon>Streptophyta</taxon>
        <taxon>Embryophyta</taxon>
        <taxon>Tracheophyta</taxon>
        <taxon>Spermatophyta</taxon>
        <taxon>Magnoliopsida</taxon>
        <taxon>eudicotyledons</taxon>
        <taxon>Gunneridae</taxon>
        <taxon>Pentapetalae</taxon>
        <taxon>rosids</taxon>
        <taxon>fabids</taxon>
        <taxon>Malpighiales</taxon>
        <taxon>Euphorbiaceae</taxon>
        <taxon>Crotonoideae</taxon>
        <taxon>Jatropheae</taxon>
        <taxon>Jatropha</taxon>
    </lineage>
</organism>
<gene>
    <name evidence="10" type="ORF">JCGZ_13183</name>
</gene>
<dbReference type="CDD" id="cd14309">
    <property type="entry name" value="UBA_scDdi1_like"/>
    <property type="match status" value="1"/>
</dbReference>